<evidence type="ECO:0000313" key="4">
    <source>
        <dbReference type="Proteomes" id="UP001552594"/>
    </source>
</evidence>
<dbReference type="Pfam" id="PF19493">
    <property type="entry name" value="Trypco1"/>
    <property type="match status" value="1"/>
</dbReference>
<reference evidence="3 4" key="1">
    <citation type="submission" date="2024-06" db="EMBL/GenBank/DDBJ databases">
        <title>The Natural Products Discovery Center: Release of the First 8490 Sequenced Strains for Exploring Actinobacteria Biosynthetic Diversity.</title>
        <authorList>
            <person name="Kalkreuter E."/>
            <person name="Kautsar S.A."/>
            <person name="Yang D."/>
            <person name="Bader C.D."/>
            <person name="Teijaro C.N."/>
            <person name="Fluegel L."/>
            <person name="Davis C.M."/>
            <person name="Simpson J.R."/>
            <person name="Lauterbach L."/>
            <person name="Steele A.D."/>
            <person name="Gui C."/>
            <person name="Meng S."/>
            <person name="Li G."/>
            <person name="Viehrig K."/>
            <person name="Ye F."/>
            <person name="Su P."/>
            <person name="Kiefer A.F."/>
            <person name="Nichols A."/>
            <person name="Cepeda A.J."/>
            <person name="Yan W."/>
            <person name="Fan B."/>
            <person name="Jiang Y."/>
            <person name="Adhikari A."/>
            <person name="Zheng C.-J."/>
            <person name="Schuster L."/>
            <person name="Cowan T.M."/>
            <person name="Smanski M.J."/>
            <person name="Chevrette M.G."/>
            <person name="De Carvalho L.P.S."/>
            <person name="Shen B."/>
        </authorList>
    </citation>
    <scope>NUCLEOTIDE SEQUENCE [LARGE SCALE GENOMIC DNA]</scope>
    <source>
        <strain evidence="3 4">NPDC052347</strain>
    </source>
</reference>
<comment type="caution">
    <text evidence="3">The sequence shown here is derived from an EMBL/GenBank/DDBJ whole genome shotgun (WGS) entry which is preliminary data.</text>
</comment>
<dbReference type="NCBIfam" id="NF041216">
    <property type="entry name" value="CU044_2847_fam"/>
    <property type="match status" value="1"/>
</dbReference>
<gene>
    <name evidence="3" type="ORF">AB0L16_09235</name>
</gene>
<organism evidence="3 4">
    <name type="scientific">Streptomyces orinoci</name>
    <name type="common">Streptoverticillium orinoci</name>
    <dbReference type="NCBI Taxonomy" id="67339"/>
    <lineage>
        <taxon>Bacteria</taxon>
        <taxon>Bacillati</taxon>
        <taxon>Actinomycetota</taxon>
        <taxon>Actinomycetes</taxon>
        <taxon>Kitasatosporales</taxon>
        <taxon>Streptomycetaceae</taxon>
        <taxon>Streptomyces</taxon>
    </lineage>
</organism>
<evidence type="ECO:0000313" key="3">
    <source>
        <dbReference type="EMBL" id="MEV5506647.1"/>
    </source>
</evidence>
<protein>
    <submittedName>
        <fullName evidence="3">CU044_2847 family protein</fullName>
    </submittedName>
</protein>
<dbReference type="InterPro" id="IPR045794">
    <property type="entry name" value="Trypco1"/>
</dbReference>
<evidence type="ECO:0000256" key="1">
    <source>
        <dbReference type="SAM" id="MobiDB-lite"/>
    </source>
</evidence>
<sequence>MAGTEGAPSGSPFRISSSYDKLIRQDVLMSESLELELVGSVLRLELSDIGEPEQAGRPAEEEDFRDLPEGFGRVTPVSRGRGRAAVVATEGLRTMLRPLGPLLEEVHRSVTSVPDPPQELSVQFGIQVGQDLKLGIVGMNGHATMMISATWKADDEQKD</sequence>
<accession>A0ABV3JUW9</accession>
<feature type="region of interest" description="Disordered" evidence="1">
    <location>
        <begin position="49"/>
        <end position="75"/>
    </location>
</feature>
<dbReference type="Proteomes" id="UP001552594">
    <property type="component" value="Unassembled WGS sequence"/>
</dbReference>
<feature type="domain" description="Trypsin-co-occurring" evidence="2">
    <location>
        <begin position="77"/>
        <end position="152"/>
    </location>
</feature>
<dbReference type="RefSeq" id="WP_241561080.1">
    <property type="nucleotide sequence ID" value="NZ_JBFAUK010000005.1"/>
</dbReference>
<name>A0ABV3JUW9_STRON</name>
<keyword evidence="4" id="KW-1185">Reference proteome</keyword>
<dbReference type="EMBL" id="JBFAUK010000005">
    <property type="protein sequence ID" value="MEV5506647.1"/>
    <property type="molecule type" value="Genomic_DNA"/>
</dbReference>
<evidence type="ECO:0000259" key="2">
    <source>
        <dbReference type="Pfam" id="PF19493"/>
    </source>
</evidence>
<proteinExistence type="predicted"/>